<evidence type="ECO:0000313" key="1">
    <source>
        <dbReference type="EMBL" id="GEM77007.1"/>
    </source>
</evidence>
<dbReference type="EMBL" id="BJXJ01000037">
    <property type="protein sequence ID" value="GEM77007.1"/>
    <property type="molecule type" value="Genomic_DNA"/>
</dbReference>
<gene>
    <name evidence="1" type="ORF">VSA01S_31190</name>
</gene>
<reference evidence="1 2" key="1">
    <citation type="submission" date="2019-07" db="EMBL/GenBank/DDBJ databases">
        <title>Whole genome shotgun sequence of Vibrio sagamiensis NBRC 104589.</title>
        <authorList>
            <person name="Hosoyama A."/>
            <person name="Uohara A."/>
            <person name="Ohji S."/>
            <person name="Ichikawa N."/>
        </authorList>
    </citation>
    <scope>NUCLEOTIDE SEQUENCE [LARGE SCALE GENOMIC DNA]</scope>
    <source>
        <strain evidence="1 2">NBRC 104589</strain>
    </source>
</reference>
<organism evidence="1 2">
    <name type="scientific">Vibrio sagamiensis NBRC 104589</name>
    <dbReference type="NCBI Taxonomy" id="1219064"/>
    <lineage>
        <taxon>Bacteria</taxon>
        <taxon>Pseudomonadati</taxon>
        <taxon>Pseudomonadota</taxon>
        <taxon>Gammaproteobacteria</taxon>
        <taxon>Vibrionales</taxon>
        <taxon>Vibrionaceae</taxon>
        <taxon>Vibrio</taxon>
    </lineage>
</organism>
<accession>A0A511QIK2</accession>
<dbReference type="AlphaFoldDB" id="A0A511QIK2"/>
<comment type="caution">
    <text evidence="1">The sequence shown here is derived from an EMBL/GenBank/DDBJ whole genome shotgun (WGS) entry which is preliminary data.</text>
</comment>
<proteinExistence type="predicted"/>
<dbReference type="Proteomes" id="UP000321922">
    <property type="component" value="Unassembled WGS sequence"/>
</dbReference>
<evidence type="ECO:0000313" key="2">
    <source>
        <dbReference type="Proteomes" id="UP000321922"/>
    </source>
</evidence>
<protein>
    <submittedName>
        <fullName evidence="1">Uncharacterized protein</fullName>
    </submittedName>
</protein>
<sequence>MSLSVFRVHEAIMRTIWATDCWTIYVLQKKSVFSDVGTELYNLTYCELK</sequence>
<name>A0A511QIK2_9VIBR</name>
<keyword evidence="2" id="KW-1185">Reference proteome</keyword>